<keyword evidence="3" id="KW-1185">Reference proteome</keyword>
<organism evidence="2 3">
    <name type="scientific">Canna indica</name>
    <name type="common">Indian-shot</name>
    <dbReference type="NCBI Taxonomy" id="4628"/>
    <lineage>
        <taxon>Eukaryota</taxon>
        <taxon>Viridiplantae</taxon>
        <taxon>Streptophyta</taxon>
        <taxon>Embryophyta</taxon>
        <taxon>Tracheophyta</taxon>
        <taxon>Spermatophyta</taxon>
        <taxon>Magnoliopsida</taxon>
        <taxon>Liliopsida</taxon>
        <taxon>Zingiberales</taxon>
        <taxon>Cannaceae</taxon>
        <taxon>Canna</taxon>
    </lineage>
</organism>
<dbReference type="SUPFAM" id="SSF56219">
    <property type="entry name" value="DNase I-like"/>
    <property type="match status" value="1"/>
</dbReference>
<name>A0AAQ3QE99_9LILI</name>
<evidence type="ECO:0008006" key="4">
    <source>
        <dbReference type="Google" id="ProtNLM"/>
    </source>
</evidence>
<gene>
    <name evidence="2" type="ORF">Cni_G16517</name>
</gene>
<sequence>MLEAWSKPPTVGHPPHPKLFVFPISTDSESKSSMVRRPLSTGQDKMAMSIIDKKDGQVDFLEDGIDSELSRIVADSNPKARRNLKENKNMINVPIDYKLAKMKKRRKMILLSWNIRRALKKEAREYIGMLINSHNVDIVLLQKTHLEETKDPKNFKRRCRKWDGTVVPSEGRSGGIYASINVKKRGQLSGMLNELEIPQVPWLLVGDLNCILNVTEKRGGRGPILMKCEKELGKNRGERKFVFEHFLFQHSELRDVANDSWKFDGEWSSLGQNLDKLKDRLQKWNRKVVDNLERNLKLSLIRMSKLEEKEENETLTEIEEGMMRATSNRIIALNKQIQIKWWSKARLNWVEFEDKNSKFFHNLVKMKRRKSMIERIEDEGLVWTDNVDIINYFSKWYTNLWREKELNEFDKELGYSEIEVEERNDKFYYSGELPKGWNDTILVMIPKKERTGKVIEFRPIA</sequence>
<reference evidence="2 3" key="1">
    <citation type="submission" date="2023-10" db="EMBL/GenBank/DDBJ databases">
        <title>Chromosome-scale genome assembly provides insights into flower coloration mechanisms of Canna indica.</title>
        <authorList>
            <person name="Li C."/>
        </authorList>
    </citation>
    <scope>NUCLEOTIDE SEQUENCE [LARGE SCALE GENOMIC DNA]</scope>
    <source>
        <tissue evidence="2">Flower</tissue>
    </source>
</reference>
<dbReference type="Gene3D" id="3.60.10.10">
    <property type="entry name" value="Endonuclease/exonuclease/phosphatase"/>
    <property type="match status" value="1"/>
</dbReference>
<evidence type="ECO:0000256" key="1">
    <source>
        <dbReference type="SAM" id="Coils"/>
    </source>
</evidence>
<keyword evidence="1" id="KW-0175">Coiled coil</keyword>
<dbReference type="EMBL" id="CP136894">
    <property type="protein sequence ID" value="WOL07769.1"/>
    <property type="molecule type" value="Genomic_DNA"/>
</dbReference>
<dbReference type="Proteomes" id="UP001327560">
    <property type="component" value="Chromosome 5"/>
</dbReference>
<dbReference type="AlphaFoldDB" id="A0AAQ3QE99"/>
<proteinExistence type="predicted"/>
<feature type="coiled-coil region" evidence="1">
    <location>
        <begin position="274"/>
        <end position="309"/>
    </location>
</feature>
<protein>
    <recommendedName>
        <fullName evidence="4">Endonuclease/exonuclease/phosphatase domain-containing protein</fullName>
    </recommendedName>
</protein>
<accession>A0AAQ3QE99</accession>
<evidence type="ECO:0000313" key="2">
    <source>
        <dbReference type="EMBL" id="WOL07769.1"/>
    </source>
</evidence>
<evidence type="ECO:0000313" key="3">
    <source>
        <dbReference type="Proteomes" id="UP001327560"/>
    </source>
</evidence>
<dbReference type="InterPro" id="IPR036691">
    <property type="entry name" value="Endo/exonu/phosph_ase_sf"/>
</dbReference>